<dbReference type="Proteomes" id="UP001157091">
    <property type="component" value="Unassembled WGS sequence"/>
</dbReference>
<dbReference type="InterPro" id="IPR029068">
    <property type="entry name" value="Glyas_Bleomycin-R_OHBP_Dase"/>
</dbReference>
<sequence length="241" mass="25606">MRVDEDGDEVGREIKPVEGDGEDDAGEGGADALTRGRLVGSGGRSVVLAGGHGGRPRPLVAAGAPSCPGSQPNRGPNPCARIRGTVRRAVVYGGGMTTSQVRQVQVTFDCAEPVRVARFWCAVLGYVWPAPPDGFEDWDAYERASSPDDPGVWAACVDPNGVGPRLFFQRAPEGKVVKNRVHLDVRVGTGLVGEERLAVLNAEGDRLEALGASRFQLLPANEEDESVLVMQDVEGNEFCLD</sequence>
<evidence type="ECO:0000256" key="1">
    <source>
        <dbReference type="SAM" id="MobiDB-lite"/>
    </source>
</evidence>
<name>A0ABQ6I715_9MICO</name>
<dbReference type="PANTHER" id="PTHR35908:SF1">
    <property type="entry name" value="CONSERVED PROTEIN"/>
    <property type="match status" value="1"/>
</dbReference>
<reference evidence="4" key="1">
    <citation type="journal article" date="2019" name="Int. J. Syst. Evol. Microbiol.">
        <title>The Global Catalogue of Microorganisms (GCM) 10K type strain sequencing project: providing services to taxonomists for standard genome sequencing and annotation.</title>
        <authorList>
            <consortium name="The Broad Institute Genomics Platform"/>
            <consortium name="The Broad Institute Genome Sequencing Center for Infectious Disease"/>
            <person name="Wu L."/>
            <person name="Ma J."/>
        </authorList>
    </citation>
    <scope>NUCLEOTIDE SEQUENCE [LARGE SCALE GENOMIC DNA]</scope>
    <source>
        <strain evidence="4">NBRC 106348</strain>
    </source>
</reference>
<organism evidence="3 4">
    <name type="scientific">Luteimicrobium album</name>
    <dbReference type="NCBI Taxonomy" id="1054550"/>
    <lineage>
        <taxon>Bacteria</taxon>
        <taxon>Bacillati</taxon>
        <taxon>Actinomycetota</taxon>
        <taxon>Actinomycetes</taxon>
        <taxon>Micrococcales</taxon>
        <taxon>Luteimicrobium</taxon>
    </lineage>
</organism>
<dbReference type="PANTHER" id="PTHR35908">
    <property type="entry name" value="HYPOTHETICAL FUSION PROTEIN"/>
    <property type="match status" value="1"/>
</dbReference>
<feature type="compositionally biased region" description="Basic and acidic residues" evidence="1">
    <location>
        <begin position="1"/>
        <end position="18"/>
    </location>
</feature>
<dbReference type="Pfam" id="PF18029">
    <property type="entry name" value="Glyoxalase_6"/>
    <property type="match status" value="1"/>
</dbReference>
<dbReference type="SUPFAM" id="SSF54593">
    <property type="entry name" value="Glyoxalase/Bleomycin resistance protein/Dihydroxybiphenyl dioxygenase"/>
    <property type="match status" value="1"/>
</dbReference>
<keyword evidence="4" id="KW-1185">Reference proteome</keyword>
<protein>
    <recommendedName>
        <fullName evidence="2">Glyoxalase-like domain-containing protein</fullName>
    </recommendedName>
</protein>
<accession>A0ABQ6I715</accession>
<dbReference type="EMBL" id="BSUK01000001">
    <property type="protein sequence ID" value="GMA25754.1"/>
    <property type="molecule type" value="Genomic_DNA"/>
</dbReference>
<dbReference type="InterPro" id="IPR041581">
    <property type="entry name" value="Glyoxalase_6"/>
</dbReference>
<evidence type="ECO:0000259" key="2">
    <source>
        <dbReference type="Pfam" id="PF18029"/>
    </source>
</evidence>
<feature type="region of interest" description="Disordered" evidence="1">
    <location>
        <begin position="1"/>
        <end position="37"/>
    </location>
</feature>
<evidence type="ECO:0000313" key="3">
    <source>
        <dbReference type="EMBL" id="GMA25754.1"/>
    </source>
</evidence>
<comment type="caution">
    <text evidence="3">The sequence shown here is derived from an EMBL/GenBank/DDBJ whole genome shotgun (WGS) entry which is preliminary data.</text>
</comment>
<feature type="domain" description="Glyoxalase-like" evidence="2">
    <location>
        <begin position="105"/>
        <end position="240"/>
    </location>
</feature>
<gene>
    <name evidence="3" type="ORF">GCM10025864_35130</name>
</gene>
<dbReference type="Gene3D" id="3.10.180.10">
    <property type="entry name" value="2,3-Dihydroxybiphenyl 1,2-Dioxygenase, domain 1"/>
    <property type="match status" value="1"/>
</dbReference>
<evidence type="ECO:0000313" key="4">
    <source>
        <dbReference type="Proteomes" id="UP001157091"/>
    </source>
</evidence>
<proteinExistence type="predicted"/>